<dbReference type="Pfam" id="PF07331">
    <property type="entry name" value="TctB"/>
    <property type="match status" value="1"/>
</dbReference>
<gene>
    <name evidence="3" type="ORF">SAMN02982989_5024</name>
</gene>
<feature type="transmembrane region" description="Helical" evidence="1">
    <location>
        <begin position="97"/>
        <end position="114"/>
    </location>
</feature>
<dbReference type="STRING" id="464029.SAMN02982989_5024"/>
<name>A0A1X7D4X3_9HYPH</name>
<accession>A0A1X7D4X3</accession>
<dbReference type="OrthoDB" id="5186924at2"/>
<feature type="transmembrane region" description="Helical" evidence="1">
    <location>
        <begin position="12"/>
        <end position="29"/>
    </location>
</feature>
<proteinExistence type="predicted"/>
<evidence type="ECO:0000313" key="4">
    <source>
        <dbReference type="Proteomes" id="UP000192903"/>
    </source>
</evidence>
<dbReference type="InterPro" id="IPR009936">
    <property type="entry name" value="DUF1468"/>
</dbReference>
<keyword evidence="1" id="KW-0812">Transmembrane</keyword>
<feature type="transmembrane region" description="Helical" evidence="1">
    <location>
        <begin position="121"/>
        <end position="141"/>
    </location>
</feature>
<sequence>MNSLKFDTTNLICGLLLIATGLFFAYQSLELELGTALRMGPGYFPFILACALVLFGVIILVQAARVQGEPIGPIAWRGILLILPAPIIFGLTVRGLGFVPAIFIAALVASFASSRMKPLTALVLSVALTIFSVLVFSYGLGLPFRRFGPWLGF</sequence>
<evidence type="ECO:0000256" key="1">
    <source>
        <dbReference type="SAM" id="Phobius"/>
    </source>
</evidence>
<reference evidence="4" key="1">
    <citation type="submission" date="2017-04" db="EMBL/GenBank/DDBJ databases">
        <authorList>
            <person name="Varghese N."/>
            <person name="Submissions S."/>
        </authorList>
    </citation>
    <scope>NUCLEOTIDE SEQUENCE [LARGE SCALE GENOMIC DNA]</scope>
    <source>
        <strain evidence="4">B4P</strain>
    </source>
</reference>
<evidence type="ECO:0000313" key="3">
    <source>
        <dbReference type="EMBL" id="SMF08756.1"/>
    </source>
</evidence>
<keyword evidence="4" id="KW-1185">Reference proteome</keyword>
<feature type="domain" description="DUF1468" evidence="2">
    <location>
        <begin position="12"/>
        <end position="144"/>
    </location>
</feature>
<dbReference type="AlphaFoldDB" id="A0A1X7D4X3"/>
<dbReference type="RefSeq" id="WP_085420790.1">
    <property type="nucleotide sequence ID" value="NZ_FXAF01000002.1"/>
</dbReference>
<feature type="transmembrane region" description="Helical" evidence="1">
    <location>
        <begin position="74"/>
        <end position="91"/>
    </location>
</feature>
<evidence type="ECO:0000259" key="2">
    <source>
        <dbReference type="Pfam" id="PF07331"/>
    </source>
</evidence>
<keyword evidence="1" id="KW-1133">Transmembrane helix</keyword>
<keyword evidence="1" id="KW-0472">Membrane</keyword>
<dbReference type="Proteomes" id="UP000192903">
    <property type="component" value="Unassembled WGS sequence"/>
</dbReference>
<organism evidence="3 4">
    <name type="scientific">Xaviernesmea oryzae</name>
    <dbReference type="NCBI Taxonomy" id="464029"/>
    <lineage>
        <taxon>Bacteria</taxon>
        <taxon>Pseudomonadati</taxon>
        <taxon>Pseudomonadota</taxon>
        <taxon>Alphaproteobacteria</taxon>
        <taxon>Hyphomicrobiales</taxon>
        <taxon>Rhizobiaceae</taxon>
        <taxon>Rhizobium/Agrobacterium group</taxon>
        <taxon>Xaviernesmea</taxon>
    </lineage>
</organism>
<feature type="transmembrane region" description="Helical" evidence="1">
    <location>
        <begin position="41"/>
        <end position="62"/>
    </location>
</feature>
<protein>
    <submittedName>
        <fullName evidence="3">Tripartite tricarboxylate transporter TctB family protein</fullName>
    </submittedName>
</protein>
<dbReference type="EMBL" id="FXAF01000002">
    <property type="protein sequence ID" value="SMF08756.1"/>
    <property type="molecule type" value="Genomic_DNA"/>
</dbReference>